<gene>
    <name evidence="2" type="ORF">TWF191_006204</name>
</gene>
<accession>A0A7C8QWA4</accession>
<feature type="compositionally biased region" description="Acidic residues" evidence="1">
    <location>
        <begin position="1"/>
        <end position="13"/>
    </location>
</feature>
<sequence length="60" mass="6872">MEVDDNGDGDDDEERRRDGKDVEGEEEEEEVLCKDSLPRHQKALVAQRKGQTAQSKQFPK</sequence>
<dbReference type="EMBL" id="WIPF01000034">
    <property type="protein sequence ID" value="KAF3224090.1"/>
    <property type="molecule type" value="Genomic_DNA"/>
</dbReference>
<evidence type="ECO:0000313" key="2">
    <source>
        <dbReference type="EMBL" id="KAF3224090.1"/>
    </source>
</evidence>
<evidence type="ECO:0000256" key="1">
    <source>
        <dbReference type="SAM" id="MobiDB-lite"/>
    </source>
</evidence>
<feature type="compositionally biased region" description="Polar residues" evidence="1">
    <location>
        <begin position="49"/>
        <end position="60"/>
    </location>
</feature>
<evidence type="ECO:0000313" key="3">
    <source>
        <dbReference type="Proteomes" id="UP000483672"/>
    </source>
</evidence>
<protein>
    <submittedName>
        <fullName evidence="2">Uncharacterized protein</fullName>
    </submittedName>
</protein>
<proteinExistence type="predicted"/>
<dbReference type="Proteomes" id="UP000483672">
    <property type="component" value="Unassembled WGS sequence"/>
</dbReference>
<name>A0A7C8QWA4_ORBOL</name>
<feature type="region of interest" description="Disordered" evidence="1">
    <location>
        <begin position="1"/>
        <end position="60"/>
    </location>
</feature>
<dbReference type="AlphaFoldDB" id="A0A7C8QWA4"/>
<reference evidence="2 3" key="1">
    <citation type="submission" date="2019-06" db="EMBL/GenBank/DDBJ databases">
        <authorList>
            <person name="Palmer J.M."/>
        </authorList>
    </citation>
    <scope>NUCLEOTIDE SEQUENCE [LARGE SCALE GENOMIC DNA]</scope>
    <source>
        <strain evidence="2 3">TWF191</strain>
    </source>
</reference>
<organism evidence="2 3">
    <name type="scientific">Orbilia oligospora</name>
    <name type="common">Nematode-trapping fungus</name>
    <name type="synonym">Arthrobotrys oligospora</name>
    <dbReference type="NCBI Taxonomy" id="2813651"/>
    <lineage>
        <taxon>Eukaryota</taxon>
        <taxon>Fungi</taxon>
        <taxon>Dikarya</taxon>
        <taxon>Ascomycota</taxon>
        <taxon>Pezizomycotina</taxon>
        <taxon>Orbiliomycetes</taxon>
        <taxon>Orbiliales</taxon>
        <taxon>Orbiliaceae</taxon>
        <taxon>Orbilia</taxon>
    </lineage>
</organism>
<comment type="caution">
    <text evidence="2">The sequence shown here is derived from an EMBL/GenBank/DDBJ whole genome shotgun (WGS) entry which is preliminary data.</text>
</comment>